<accession>A0A0W0U7Q6</accession>
<name>A0A0W0U7Q6_9GAMM</name>
<dbReference type="Gene3D" id="3.40.50.1820">
    <property type="entry name" value="alpha/beta hydrolase"/>
    <property type="match status" value="1"/>
</dbReference>
<dbReference type="Proteomes" id="UP000054785">
    <property type="component" value="Unassembled WGS sequence"/>
</dbReference>
<comment type="caution">
    <text evidence="2">The sequence shown here is derived from an EMBL/GenBank/DDBJ whole genome shotgun (WGS) entry which is preliminary data.</text>
</comment>
<dbReference type="SUPFAM" id="SSF53474">
    <property type="entry name" value="alpha/beta-Hydrolases"/>
    <property type="match status" value="1"/>
</dbReference>
<keyword evidence="3" id="KW-1185">Reference proteome</keyword>
<gene>
    <name evidence="2" type="ORF">Lgee_0444</name>
</gene>
<dbReference type="Pfam" id="PF24096">
    <property type="entry name" value="DUF7379"/>
    <property type="match status" value="1"/>
</dbReference>
<feature type="domain" description="DUF7379" evidence="1">
    <location>
        <begin position="51"/>
        <end position="158"/>
    </location>
</feature>
<dbReference type="RefSeq" id="WP_051551078.1">
    <property type="nucleotide sequence ID" value="NZ_CAAAHN010000004.1"/>
</dbReference>
<dbReference type="STRING" id="45065.Lgee_0444"/>
<reference evidence="2 3" key="1">
    <citation type="submission" date="2015-11" db="EMBL/GenBank/DDBJ databases">
        <title>Genomic analysis of 38 Legionella species identifies large and diverse effector repertoires.</title>
        <authorList>
            <person name="Burstein D."/>
            <person name="Amaro F."/>
            <person name="Zusman T."/>
            <person name="Lifshitz Z."/>
            <person name="Cohen O."/>
            <person name="Gilbert J.A."/>
            <person name="Pupko T."/>
            <person name="Shuman H.A."/>
            <person name="Segal G."/>
        </authorList>
    </citation>
    <scope>NUCLEOTIDE SEQUENCE [LARGE SCALE GENOMIC DNA]</scope>
    <source>
        <strain evidence="2 3">ATCC 49504</strain>
    </source>
</reference>
<dbReference type="EMBL" id="LNYC01000009">
    <property type="protein sequence ID" value="KTD03787.1"/>
    <property type="molecule type" value="Genomic_DNA"/>
</dbReference>
<dbReference type="PATRIC" id="fig|45065.4.peg.472"/>
<organism evidence="2 3">
    <name type="scientific">Legionella geestiana</name>
    <dbReference type="NCBI Taxonomy" id="45065"/>
    <lineage>
        <taxon>Bacteria</taxon>
        <taxon>Pseudomonadati</taxon>
        <taxon>Pseudomonadota</taxon>
        <taxon>Gammaproteobacteria</taxon>
        <taxon>Legionellales</taxon>
        <taxon>Legionellaceae</taxon>
        <taxon>Legionella</taxon>
    </lineage>
</organism>
<evidence type="ECO:0000313" key="2">
    <source>
        <dbReference type="EMBL" id="KTD03787.1"/>
    </source>
</evidence>
<protein>
    <submittedName>
        <fullName evidence="2">Putative lipase</fullName>
    </submittedName>
</protein>
<proteinExistence type="predicted"/>
<dbReference type="AlphaFoldDB" id="A0A0W0U7Q6"/>
<evidence type="ECO:0000313" key="3">
    <source>
        <dbReference type="Proteomes" id="UP000054785"/>
    </source>
</evidence>
<dbReference type="OrthoDB" id="5648135at2"/>
<evidence type="ECO:0000259" key="1">
    <source>
        <dbReference type="Pfam" id="PF24096"/>
    </source>
</evidence>
<dbReference type="InterPro" id="IPR055803">
    <property type="entry name" value="DUF7379"/>
</dbReference>
<sequence>MLKFFKEHQPVGITGIVVHTVTWLLSDGKGGAEQNPKFVQQWGVHPVGVFCVHGTADRPDAFKKISEALCEKELPSAIDYVRRVAFEGRFMGHSISDFAKELLHQIIMKGYRRVILMGHSRGGLVCAWLAENLAREHGIEVLQVISIGTPFGGSHLAMAPLSWYSASIEEMQADSEFLQALNERIKASSTTYSSYVAESDWIVLEGASHIEGRPESHAVAMSRHGHISIMTSEKIAELIKAELEALLPPGAPEDEQGLYAKPLPDRGLPSP</sequence>
<dbReference type="InterPro" id="IPR029058">
    <property type="entry name" value="AB_hydrolase_fold"/>
</dbReference>